<proteinExistence type="predicted"/>
<reference evidence="4" key="1">
    <citation type="journal article" date="2015" name="J. Biotechnol.">
        <title>The structure of the Cyberlindnera jadinii genome and its relation to Candida utilis analyzed by the occurrence of single nucleotide polymorphisms.</title>
        <authorList>
            <person name="Rupp O."/>
            <person name="Brinkrolf K."/>
            <person name="Buerth C."/>
            <person name="Kunigo M."/>
            <person name="Schneider J."/>
            <person name="Jaenicke S."/>
            <person name="Goesmann A."/>
            <person name="Puehler A."/>
            <person name="Jaeger K.-E."/>
            <person name="Ernst J.F."/>
        </authorList>
    </citation>
    <scope>NUCLEOTIDE SEQUENCE [LARGE SCALE GENOMIC DNA]</scope>
    <source>
        <strain evidence="4">ATCC 18201 / CBS 1600 / BCRC 20928 / JCM 3617 / NBRC 0987 / NRRL Y-1542</strain>
    </source>
</reference>
<feature type="compositionally biased region" description="Basic and acidic residues" evidence="1">
    <location>
        <begin position="180"/>
        <end position="194"/>
    </location>
</feature>
<sequence length="194" mass="22392">MGVAPVLYIFYSCVGLYWFWDTSYNKLLLFFAFYMAGVTVTWSALAFGDTGVDLYKSLKPIYLTLVSPDTLQDLRSTRDELKKEIVEIVNKYGPQLYPDFDHMKQNGIDEAMEDKKTEEMRRRRRERRRRRQGKVEEDDTSDAESISNASIFASSDAESDTSETSLESPSIEYASGVSHKVVDALRERRTYDDE</sequence>
<feature type="transmembrane region" description="Helical" evidence="2">
    <location>
        <begin position="27"/>
        <end position="47"/>
    </location>
</feature>
<dbReference type="EMBL" id="CDQK01000005">
    <property type="protein sequence ID" value="CEP23818.1"/>
    <property type="molecule type" value="Genomic_DNA"/>
</dbReference>
<protein>
    <submittedName>
        <fullName evidence="3">SCT1 protein</fullName>
    </submittedName>
</protein>
<feature type="compositionally biased region" description="Basic residues" evidence="1">
    <location>
        <begin position="122"/>
        <end position="132"/>
    </location>
</feature>
<dbReference type="GO" id="GO:0016287">
    <property type="term" value="F:glycerone-phosphate O-acyltransferase activity"/>
    <property type="evidence" value="ECO:0007669"/>
    <property type="project" value="TreeGrafter"/>
</dbReference>
<keyword evidence="2" id="KW-0812">Transmembrane</keyword>
<dbReference type="AlphaFoldDB" id="A0A0H5C6Y6"/>
<feature type="region of interest" description="Disordered" evidence="1">
    <location>
        <begin position="108"/>
        <end position="194"/>
    </location>
</feature>
<keyword evidence="2" id="KW-0472">Membrane</keyword>
<dbReference type="InterPro" id="IPR052744">
    <property type="entry name" value="GPAT/DAPAT"/>
</dbReference>
<feature type="compositionally biased region" description="Polar residues" evidence="1">
    <location>
        <begin position="143"/>
        <end position="152"/>
    </location>
</feature>
<accession>A0A0H5C6Y6</accession>
<evidence type="ECO:0000256" key="1">
    <source>
        <dbReference type="SAM" id="MobiDB-lite"/>
    </source>
</evidence>
<dbReference type="GO" id="GO:0004366">
    <property type="term" value="F:glycerol-3-phosphate O-acyltransferase activity"/>
    <property type="evidence" value="ECO:0007669"/>
    <property type="project" value="TreeGrafter"/>
</dbReference>
<evidence type="ECO:0000313" key="3">
    <source>
        <dbReference type="EMBL" id="CEP23818.1"/>
    </source>
</evidence>
<keyword evidence="2" id="KW-1133">Transmembrane helix</keyword>
<dbReference type="PANTHER" id="PTHR31605:SF0">
    <property type="entry name" value="GLYCEROL-3-PHOSPHATE O-ACYLTRANSFERASE 1"/>
    <property type="match status" value="1"/>
</dbReference>
<dbReference type="GO" id="GO:0008654">
    <property type="term" value="P:phospholipid biosynthetic process"/>
    <property type="evidence" value="ECO:0007669"/>
    <property type="project" value="TreeGrafter"/>
</dbReference>
<evidence type="ECO:0000313" key="4">
    <source>
        <dbReference type="Proteomes" id="UP000038830"/>
    </source>
</evidence>
<dbReference type="PANTHER" id="PTHR31605">
    <property type="entry name" value="GLYCEROL-3-PHOSPHATE O-ACYLTRANSFERASE 1"/>
    <property type="match status" value="1"/>
</dbReference>
<organism evidence="3 4">
    <name type="scientific">Cyberlindnera jadinii (strain ATCC 18201 / CBS 1600 / BCRC 20928 / JCM 3617 / NBRC 0987 / NRRL Y-1542)</name>
    <name type="common">Torula yeast</name>
    <name type="synonym">Candida utilis</name>
    <dbReference type="NCBI Taxonomy" id="983966"/>
    <lineage>
        <taxon>Eukaryota</taxon>
        <taxon>Fungi</taxon>
        <taxon>Dikarya</taxon>
        <taxon>Ascomycota</taxon>
        <taxon>Saccharomycotina</taxon>
        <taxon>Saccharomycetes</taxon>
        <taxon>Phaffomycetales</taxon>
        <taxon>Phaffomycetaceae</taxon>
        <taxon>Cyberlindnera</taxon>
    </lineage>
</organism>
<gene>
    <name evidence="3" type="primary">SCT1</name>
    <name evidence="3" type="ORF">BN1211_4477</name>
</gene>
<name>A0A0H5C6Y6_CYBJN</name>
<dbReference type="Proteomes" id="UP000038830">
    <property type="component" value="Unassembled WGS sequence"/>
</dbReference>
<evidence type="ECO:0000256" key="2">
    <source>
        <dbReference type="SAM" id="Phobius"/>
    </source>
</evidence>